<feature type="transmembrane region" description="Helical" evidence="6">
    <location>
        <begin position="378"/>
        <end position="399"/>
    </location>
</feature>
<dbReference type="Pfam" id="PF13440">
    <property type="entry name" value="Polysacc_synt_3"/>
    <property type="match status" value="1"/>
</dbReference>
<keyword evidence="8" id="KW-1185">Reference proteome</keyword>
<feature type="transmembrane region" description="Helical" evidence="6">
    <location>
        <begin position="327"/>
        <end position="346"/>
    </location>
</feature>
<evidence type="ECO:0000256" key="4">
    <source>
        <dbReference type="ARBA" id="ARBA00022989"/>
    </source>
</evidence>
<keyword evidence="4 6" id="KW-1133">Transmembrane helix</keyword>
<reference evidence="7 8" key="1">
    <citation type="submission" date="2017-09" db="EMBL/GenBank/DDBJ databases">
        <authorList>
            <person name="Ehlers B."/>
            <person name="Leendertz F.H."/>
        </authorList>
    </citation>
    <scope>NUCLEOTIDE SEQUENCE [LARGE SCALE GENOMIC DNA]</scope>
    <source>
        <strain evidence="7 8">USBA 140</strain>
    </source>
</reference>
<evidence type="ECO:0000313" key="7">
    <source>
        <dbReference type="EMBL" id="SOE00753.1"/>
    </source>
</evidence>
<dbReference type="OrthoDB" id="7605542at2"/>
<dbReference type="PANTHER" id="PTHR30250">
    <property type="entry name" value="PST FAMILY PREDICTED COLANIC ACID TRANSPORTER"/>
    <property type="match status" value="1"/>
</dbReference>
<dbReference type="GO" id="GO:0005886">
    <property type="term" value="C:plasma membrane"/>
    <property type="evidence" value="ECO:0007669"/>
    <property type="project" value="UniProtKB-SubCell"/>
</dbReference>
<proteinExistence type="predicted"/>
<keyword evidence="5 6" id="KW-0472">Membrane</keyword>
<dbReference type="AlphaFoldDB" id="A0A286GZ08"/>
<evidence type="ECO:0000313" key="8">
    <source>
        <dbReference type="Proteomes" id="UP000219621"/>
    </source>
</evidence>
<name>A0A286GZ08_9PROT</name>
<feature type="transmembrane region" description="Helical" evidence="6">
    <location>
        <begin position="443"/>
        <end position="464"/>
    </location>
</feature>
<evidence type="ECO:0000256" key="1">
    <source>
        <dbReference type="ARBA" id="ARBA00004651"/>
    </source>
</evidence>
<organism evidence="7 8">
    <name type="scientific">Caenispirillum bisanense</name>
    <dbReference type="NCBI Taxonomy" id="414052"/>
    <lineage>
        <taxon>Bacteria</taxon>
        <taxon>Pseudomonadati</taxon>
        <taxon>Pseudomonadota</taxon>
        <taxon>Alphaproteobacteria</taxon>
        <taxon>Rhodospirillales</taxon>
        <taxon>Novispirillaceae</taxon>
        <taxon>Caenispirillum</taxon>
    </lineage>
</organism>
<dbReference type="PANTHER" id="PTHR30250:SF26">
    <property type="entry name" value="PSMA PROTEIN"/>
    <property type="match status" value="1"/>
</dbReference>
<sequence length="500" mass="53489">MRVTGRFLPRFLLVSGQMSEVVLALVRNIILARLLLPDQFGIAISLSVVFATAELAADTGFDRSAVRGGAGDPELRRGTLHTLSLLRGLVIGAIVAACGPLLAHTFGAPEVGWAFALLGVGSVFRGFLNLGIKEVARQYEFWVDAVATGILQLSWTLMVVAFWLVFDDFRAMLYGLLAGQFLYVAASHLLSPYRWRLRFDRTIAAEVLKYGAPLVPNGITLAAKNLGDRLVVGAYFGLSVVGLYNVVMMTALLPRGIIQRLLNSVFMSYFVNQGVDGAREARLYEAYAYVLSFITMGYVVGFSLFGQPVIGLVFGAEYVPDRLLVDLVAAAMVLKMMMSFCIPPALAFGQTRLVLATSVGGILSLAFAALGAELLGTLPALLVGIAAGEAVIVPAIIVLTARRFGLRKSPYVLAFLLPAVATAAAGAAARWVQTTPYGLPADIAAYLALVVVMALLYVAALRHARLTVGDVRRLVFRARRPTAVAQEAEAGQVPAPEAAR</sequence>
<feature type="transmembrane region" description="Helical" evidence="6">
    <location>
        <begin position="257"/>
        <end position="275"/>
    </location>
</feature>
<feature type="transmembrane region" description="Helical" evidence="6">
    <location>
        <begin position="287"/>
        <end position="307"/>
    </location>
</feature>
<dbReference type="Proteomes" id="UP000219621">
    <property type="component" value="Unassembled WGS sequence"/>
</dbReference>
<evidence type="ECO:0000256" key="6">
    <source>
        <dbReference type="SAM" id="Phobius"/>
    </source>
</evidence>
<evidence type="ECO:0000256" key="5">
    <source>
        <dbReference type="ARBA" id="ARBA00023136"/>
    </source>
</evidence>
<keyword evidence="3 6" id="KW-0812">Transmembrane</keyword>
<feature type="transmembrane region" description="Helical" evidence="6">
    <location>
        <begin position="353"/>
        <end position="372"/>
    </location>
</feature>
<feature type="transmembrane region" description="Helical" evidence="6">
    <location>
        <begin position="411"/>
        <end position="431"/>
    </location>
</feature>
<feature type="transmembrane region" description="Helical" evidence="6">
    <location>
        <begin position="142"/>
        <end position="166"/>
    </location>
</feature>
<comment type="subcellular location">
    <subcellularLocation>
        <location evidence="1">Cell membrane</location>
        <topology evidence="1">Multi-pass membrane protein</topology>
    </subcellularLocation>
</comment>
<keyword evidence="2" id="KW-1003">Cell membrane</keyword>
<evidence type="ECO:0000256" key="3">
    <source>
        <dbReference type="ARBA" id="ARBA00022692"/>
    </source>
</evidence>
<feature type="transmembrane region" description="Helical" evidence="6">
    <location>
        <begin position="230"/>
        <end position="251"/>
    </location>
</feature>
<feature type="transmembrane region" description="Helical" evidence="6">
    <location>
        <begin position="172"/>
        <end position="191"/>
    </location>
</feature>
<accession>A0A286GZ08</accession>
<evidence type="ECO:0000256" key="2">
    <source>
        <dbReference type="ARBA" id="ARBA00022475"/>
    </source>
</evidence>
<protein>
    <submittedName>
        <fullName evidence="7">Polysaccharide transporter, PST family</fullName>
    </submittedName>
</protein>
<gene>
    <name evidence="7" type="ORF">SAMN05421508_11420</name>
</gene>
<dbReference type="EMBL" id="OCNJ01000014">
    <property type="protein sequence ID" value="SOE00753.1"/>
    <property type="molecule type" value="Genomic_DNA"/>
</dbReference>
<feature type="transmembrane region" description="Helical" evidence="6">
    <location>
        <begin position="112"/>
        <end position="130"/>
    </location>
</feature>
<dbReference type="RefSeq" id="WP_097281352.1">
    <property type="nucleotide sequence ID" value="NZ_OCNJ01000014.1"/>
</dbReference>
<dbReference type="InterPro" id="IPR050833">
    <property type="entry name" value="Poly_Biosynth_Transport"/>
</dbReference>
<feature type="transmembrane region" description="Helical" evidence="6">
    <location>
        <begin position="85"/>
        <end position="106"/>
    </location>
</feature>